<dbReference type="EMBL" id="JAWIIJ010000007">
    <property type="protein sequence ID" value="MDV2079269.1"/>
    <property type="molecule type" value="Genomic_DNA"/>
</dbReference>
<accession>A0ABU3VYE1</accession>
<evidence type="ECO:0000313" key="2">
    <source>
        <dbReference type="EMBL" id="MDV2079269.1"/>
    </source>
</evidence>
<organism evidence="2 3">
    <name type="scientific">Marinobacter xestospongiae</name>
    <dbReference type="NCBI Taxonomy" id="994319"/>
    <lineage>
        <taxon>Bacteria</taxon>
        <taxon>Pseudomonadati</taxon>
        <taxon>Pseudomonadota</taxon>
        <taxon>Gammaproteobacteria</taxon>
        <taxon>Pseudomonadales</taxon>
        <taxon>Marinobacteraceae</taxon>
        <taxon>Marinobacter</taxon>
    </lineage>
</organism>
<dbReference type="RefSeq" id="WP_316973871.1">
    <property type="nucleotide sequence ID" value="NZ_JAWIIJ010000007.1"/>
</dbReference>
<proteinExistence type="predicted"/>
<feature type="domain" description="Thioesterase putative" evidence="1">
    <location>
        <begin position="5"/>
        <end position="152"/>
    </location>
</feature>
<protein>
    <submittedName>
        <fullName evidence="2">YiiD C-terminal domain-containing protein</fullName>
    </submittedName>
</protein>
<keyword evidence="3" id="KW-1185">Reference proteome</keyword>
<sequence length="160" mass="17120">MSQLSQLEHRIHTEIPLSRHLGVRLTEFDGDALVVTAPLASNVNHQGTGFGGSLYSVGVVAAWGLVDLWLENAGLAGNVVVQQAGIEYTAPVDEDFFAVARAATEKELERFLATVARHGKGRLTVTAQLYTGMPGRQPAGLAKAVLQGQFVVRDARSLTQ</sequence>
<comment type="caution">
    <text evidence="2">The sequence shown here is derived from an EMBL/GenBank/DDBJ whole genome shotgun (WGS) entry which is preliminary data.</text>
</comment>
<evidence type="ECO:0000259" key="1">
    <source>
        <dbReference type="Pfam" id="PF09500"/>
    </source>
</evidence>
<dbReference type="Gene3D" id="3.10.129.10">
    <property type="entry name" value="Hotdog Thioesterase"/>
    <property type="match status" value="1"/>
</dbReference>
<dbReference type="Pfam" id="PF09500">
    <property type="entry name" value="YiiD_C"/>
    <property type="match status" value="1"/>
</dbReference>
<dbReference type="NCBIfam" id="TIGR02447">
    <property type="entry name" value="yiiD_Cterm"/>
    <property type="match status" value="1"/>
</dbReference>
<name>A0ABU3VYE1_9GAMM</name>
<gene>
    <name evidence="2" type="ORF">RYS15_11245</name>
</gene>
<evidence type="ECO:0000313" key="3">
    <source>
        <dbReference type="Proteomes" id="UP001269819"/>
    </source>
</evidence>
<dbReference type="SUPFAM" id="SSF54637">
    <property type="entry name" value="Thioesterase/thiol ester dehydrase-isomerase"/>
    <property type="match status" value="1"/>
</dbReference>
<dbReference type="Proteomes" id="UP001269819">
    <property type="component" value="Unassembled WGS sequence"/>
</dbReference>
<dbReference type="InterPro" id="IPR012660">
    <property type="entry name" value="YiiD_C"/>
</dbReference>
<reference evidence="2 3" key="1">
    <citation type="submission" date="2023-10" db="EMBL/GenBank/DDBJ databases">
        <title>Characteristics and mechanism of a salt-tolerant marine origin heterotrophic nitrifying- aerobic denitrifying bacteria Marinobacter xestospongiae HN1.</title>
        <authorList>
            <person name="Qi R."/>
        </authorList>
    </citation>
    <scope>NUCLEOTIDE SEQUENCE [LARGE SCALE GENOMIC DNA]</scope>
    <source>
        <strain evidence="2 3">HN1</strain>
    </source>
</reference>
<dbReference type="InterPro" id="IPR029069">
    <property type="entry name" value="HotDog_dom_sf"/>
</dbReference>